<keyword evidence="2 3" id="KW-0547">Nucleotide-binding</keyword>
<reference evidence="5 6" key="1">
    <citation type="submission" date="2023-10" db="EMBL/GenBank/DDBJ databases">
        <title>Genomes of two closely related lineages of the louse Polyplax serrata with different host specificities.</title>
        <authorList>
            <person name="Martinu J."/>
            <person name="Tarabai H."/>
            <person name="Stefka J."/>
            <person name="Hypsa V."/>
        </authorList>
    </citation>
    <scope>NUCLEOTIDE SEQUENCE [LARGE SCALE GENOMIC DNA]</scope>
    <source>
        <strain evidence="5">HR10_N</strain>
    </source>
</reference>
<dbReference type="GO" id="GO:0005929">
    <property type="term" value="C:cilium"/>
    <property type="evidence" value="ECO:0007669"/>
    <property type="project" value="TreeGrafter"/>
</dbReference>
<accession>A0AAN8SDS1</accession>
<keyword evidence="3" id="KW-0342">GTP-binding</keyword>
<feature type="binding site" evidence="3">
    <location>
        <begin position="97"/>
        <end position="98"/>
    </location>
    <ligand>
        <name>GTP</name>
        <dbReference type="ChEBI" id="CHEBI:37565"/>
    </ligand>
</feature>
<evidence type="ECO:0000256" key="3">
    <source>
        <dbReference type="PIRSR" id="PIRSR037947-1"/>
    </source>
</evidence>
<name>A0AAN8SDS1_POLSC</name>
<dbReference type="InterPro" id="IPR006599">
    <property type="entry name" value="CARP_motif"/>
</dbReference>
<dbReference type="SMART" id="SM00673">
    <property type="entry name" value="CARP"/>
    <property type="match status" value="2"/>
</dbReference>
<evidence type="ECO:0000256" key="1">
    <source>
        <dbReference type="ARBA" id="ARBA00008848"/>
    </source>
</evidence>
<dbReference type="Gene3D" id="2.160.20.70">
    <property type="match status" value="1"/>
</dbReference>
<dbReference type="SUPFAM" id="SSF69340">
    <property type="entry name" value="C-terminal domain of adenylylcyclase associated protein"/>
    <property type="match status" value="1"/>
</dbReference>
<dbReference type="AlphaFoldDB" id="A0AAN8SDS1"/>
<dbReference type="InterPro" id="IPR036223">
    <property type="entry name" value="CAP_C_sf"/>
</dbReference>
<feature type="domain" description="C-CAP/cofactor C-like" evidence="4">
    <location>
        <begin position="28"/>
        <end position="178"/>
    </location>
</feature>
<comment type="caution">
    <text evidence="5">The sequence shown here is derived from an EMBL/GenBank/DDBJ whole genome shotgun (WGS) entry which is preliminary data.</text>
</comment>
<dbReference type="InterPro" id="IPR016098">
    <property type="entry name" value="CAP/MinC_C"/>
</dbReference>
<evidence type="ECO:0000313" key="5">
    <source>
        <dbReference type="EMBL" id="KAK6643507.1"/>
    </source>
</evidence>
<sequence length="229" mass="26001">MGCLCAKAVGKEPVNDEVSTVKTYSWDEKRKSAVKADDYIIENLVCQEAIKVPRSINGQQFIIQNCKDSTIYLLDYINTISIDDCINCKIILGPVEGSAFIRNCTACTCVVACGQFRMRDSSKINVFLFCATQPIIEASRRIHFGRYQLQYEGIDEDFRKANLKYANSNWKVIYDFTPVECEENWNFINSDKISDYISEPVSEFVKNELIRCGQFWSLTGPAASRGDTI</sequence>
<dbReference type="Pfam" id="PF07986">
    <property type="entry name" value="TBCC"/>
    <property type="match status" value="1"/>
</dbReference>
<dbReference type="PANTHER" id="PTHR15440">
    <property type="entry name" value="XRP2 PROTEIN"/>
    <property type="match status" value="1"/>
</dbReference>
<dbReference type="GO" id="GO:0005096">
    <property type="term" value="F:GTPase activator activity"/>
    <property type="evidence" value="ECO:0007669"/>
    <property type="project" value="InterPro"/>
</dbReference>
<evidence type="ECO:0000313" key="6">
    <source>
        <dbReference type="Proteomes" id="UP001372834"/>
    </source>
</evidence>
<comment type="similarity">
    <text evidence="1">Belongs to the TBCC family.</text>
</comment>
<dbReference type="PIRSF" id="PIRSF037947">
    <property type="entry name" value="Protein_XRP2"/>
    <property type="match status" value="1"/>
</dbReference>
<proteinExistence type="inferred from homology"/>
<dbReference type="GO" id="GO:0005525">
    <property type="term" value="F:GTP binding"/>
    <property type="evidence" value="ECO:0007669"/>
    <property type="project" value="UniProtKB-KW"/>
</dbReference>
<protein>
    <recommendedName>
        <fullName evidence="4">C-CAP/cofactor C-like domain-containing protein</fullName>
    </recommendedName>
</protein>
<dbReference type="Proteomes" id="UP001372834">
    <property type="component" value="Unassembled WGS sequence"/>
</dbReference>
<dbReference type="InterPro" id="IPR017901">
    <property type="entry name" value="C-CAP_CF_C-like"/>
</dbReference>
<dbReference type="InterPro" id="IPR039093">
    <property type="entry name" value="XRP2"/>
</dbReference>
<dbReference type="EMBL" id="JAWJWE010000002">
    <property type="protein sequence ID" value="KAK6643507.1"/>
    <property type="molecule type" value="Genomic_DNA"/>
</dbReference>
<dbReference type="PANTHER" id="PTHR15440:SF0">
    <property type="entry name" value="PROTEIN XRP2"/>
    <property type="match status" value="1"/>
</dbReference>
<dbReference type="InterPro" id="IPR012945">
    <property type="entry name" value="Tubulin-bd_cofactor_C_dom"/>
</dbReference>
<evidence type="ECO:0000259" key="4">
    <source>
        <dbReference type="PROSITE" id="PS51329"/>
    </source>
</evidence>
<dbReference type="PROSITE" id="PS51329">
    <property type="entry name" value="C_CAP_COFACTOR_C"/>
    <property type="match status" value="1"/>
</dbReference>
<gene>
    <name evidence="5" type="ORF">RUM43_005017</name>
</gene>
<dbReference type="GO" id="GO:0006892">
    <property type="term" value="P:post-Golgi vesicle-mediated transport"/>
    <property type="evidence" value="ECO:0007669"/>
    <property type="project" value="TreeGrafter"/>
</dbReference>
<organism evidence="5 6">
    <name type="scientific">Polyplax serrata</name>
    <name type="common">Common mouse louse</name>
    <dbReference type="NCBI Taxonomy" id="468196"/>
    <lineage>
        <taxon>Eukaryota</taxon>
        <taxon>Metazoa</taxon>
        <taxon>Ecdysozoa</taxon>
        <taxon>Arthropoda</taxon>
        <taxon>Hexapoda</taxon>
        <taxon>Insecta</taxon>
        <taxon>Pterygota</taxon>
        <taxon>Neoptera</taxon>
        <taxon>Paraneoptera</taxon>
        <taxon>Psocodea</taxon>
        <taxon>Troctomorpha</taxon>
        <taxon>Phthiraptera</taxon>
        <taxon>Anoplura</taxon>
        <taxon>Polyplacidae</taxon>
        <taxon>Polyplax</taxon>
    </lineage>
</organism>
<dbReference type="GO" id="GO:1990075">
    <property type="term" value="C:periciliary membrane compartment"/>
    <property type="evidence" value="ECO:0007669"/>
    <property type="project" value="TreeGrafter"/>
</dbReference>
<evidence type="ECO:0000256" key="2">
    <source>
        <dbReference type="ARBA" id="ARBA00022741"/>
    </source>
</evidence>